<dbReference type="EMBL" id="AAYA01000016">
    <property type="protein sequence ID" value="EBA06388.1"/>
    <property type="molecule type" value="Genomic_DNA"/>
</dbReference>
<evidence type="ECO:0000259" key="2">
    <source>
        <dbReference type="PROSITE" id="PS51208"/>
    </source>
</evidence>
<gene>
    <name evidence="3" type="ORF">SSE37_18160</name>
</gene>
<feature type="chain" id="PRO_5002654952" description="Autotransporter domain-containing protein" evidence="1">
    <location>
        <begin position="23"/>
        <end position="578"/>
    </location>
</feature>
<dbReference type="Pfam" id="PF03797">
    <property type="entry name" value="Autotransporter"/>
    <property type="match status" value="1"/>
</dbReference>
<dbReference type="SMART" id="SM00869">
    <property type="entry name" value="Autotransporter"/>
    <property type="match status" value="1"/>
</dbReference>
<dbReference type="InterPro" id="IPR036709">
    <property type="entry name" value="Autotransporte_beta_dom_sf"/>
</dbReference>
<dbReference type="InterPro" id="IPR006315">
    <property type="entry name" value="OM_autotransptr_brl_dom"/>
</dbReference>
<reference evidence="3 4" key="1">
    <citation type="submission" date="2006-06" db="EMBL/GenBank/DDBJ databases">
        <authorList>
            <person name="Moran M.A."/>
            <person name="Ferriera S."/>
            <person name="Johnson J."/>
            <person name="Kravitz S."/>
            <person name="Beeson K."/>
            <person name="Sutton G."/>
            <person name="Rogers Y.-H."/>
            <person name="Friedman R."/>
            <person name="Frazier M."/>
            <person name="Venter J.C."/>
        </authorList>
    </citation>
    <scope>NUCLEOTIDE SEQUENCE [LARGE SCALE GENOMIC DNA]</scope>
    <source>
        <strain evidence="3 4">E-37</strain>
    </source>
</reference>
<dbReference type="Pfam" id="PF00092">
    <property type="entry name" value="VWA"/>
    <property type="match status" value="1"/>
</dbReference>
<dbReference type="OrthoDB" id="5360469at2"/>
<comment type="caution">
    <text evidence="3">The sequence shown here is derived from an EMBL/GenBank/DDBJ whole genome shotgun (WGS) entry which is preliminary data.</text>
</comment>
<dbReference type="InterPro" id="IPR005546">
    <property type="entry name" value="Autotransporte_beta"/>
</dbReference>
<dbReference type="eggNOG" id="COG2304">
    <property type="taxonomic scope" value="Bacteria"/>
</dbReference>
<proteinExistence type="predicted"/>
<dbReference type="SUPFAM" id="SSF103515">
    <property type="entry name" value="Autotransporter"/>
    <property type="match status" value="1"/>
</dbReference>
<dbReference type="Gene3D" id="2.40.128.130">
    <property type="entry name" value="Autotransporter beta-domain"/>
    <property type="match status" value="1"/>
</dbReference>
<protein>
    <recommendedName>
        <fullName evidence="2">Autotransporter domain-containing protein</fullName>
    </recommendedName>
</protein>
<feature type="domain" description="Autotransporter" evidence="2">
    <location>
        <begin position="316"/>
        <end position="578"/>
    </location>
</feature>
<evidence type="ECO:0000313" key="4">
    <source>
        <dbReference type="Proteomes" id="UP000005713"/>
    </source>
</evidence>
<dbReference type="SMART" id="SM00327">
    <property type="entry name" value="VWA"/>
    <property type="match status" value="1"/>
</dbReference>
<dbReference type="Proteomes" id="UP000005713">
    <property type="component" value="Unassembled WGS sequence"/>
</dbReference>
<dbReference type="PROSITE" id="PS51208">
    <property type="entry name" value="AUTOTRANSPORTER"/>
    <property type="match status" value="1"/>
</dbReference>
<dbReference type="GO" id="GO:0019867">
    <property type="term" value="C:outer membrane"/>
    <property type="evidence" value="ECO:0007669"/>
    <property type="project" value="InterPro"/>
</dbReference>
<evidence type="ECO:0000256" key="1">
    <source>
        <dbReference type="SAM" id="SignalP"/>
    </source>
</evidence>
<organism evidence="3 4">
    <name type="scientific">Sagittula stellata (strain ATCC 700073 / DSM 11524 / E-37)</name>
    <dbReference type="NCBI Taxonomy" id="388399"/>
    <lineage>
        <taxon>Bacteria</taxon>
        <taxon>Pseudomonadati</taxon>
        <taxon>Pseudomonadota</taxon>
        <taxon>Alphaproteobacteria</taxon>
        <taxon>Rhodobacterales</taxon>
        <taxon>Roseobacteraceae</taxon>
        <taxon>Sagittula</taxon>
    </lineage>
</organism>
<sequence length="578" mass="60145">MFKTFLAASTAMTLALAAPAHAQNATSNIIFMMDESGSMSGEQDFLTQFVLDLDASLAVGGFGTRNYGLMGFAAGSTNPGLIREFTIGGNQIGNATDLSAATLNLTTPGGTEDGYAAIDYVLKNYTIPAGNTTLVLITDEDRDDTTSGNVLYADVLNAIQTAGANLVAMVDIGIRDANGDAAISTDGTTTLIQTGTTFASTAHGNFVGGYGTTEADYADLALATKGGCVADLNQLRLGGDAAAAFALAFQTCVINAATDAGTKFILTTDIFRNSSMTVAQNIRAQIRILALVKSYLGTGGFYSTQGNAIVNDMLGIEGLRGYAFATASSGSASGGTDLSGKGLTIGADYTFQTQQYLFRTGIALSGLNSSSDASGFDSDSDTKTASLYGLYQTSGGLQLYGDITAGRTDHDYTMMFPTGTASGSTESDYRSASLELGQRFAIGGQASNILMPYIGVSRELLEIDSFTASNGAIIPGYDQTTTFGKLGMRWEKTTAMSFGALHTDVDFSWNHVMNEDIDVNSGGTVTATPGGTDENRFDLALNFGLDTKGGGRVIMTLAGSKSENVRMGTVGLGYEMKF</sequence>
<dbReference type="InterPro" id="IPR036465">
    <property type="entry name" value="vWFA_dom_sf"/>
</dbReference>
<accession>A3K905</accession>
<dbReference type="AlphaFoldDB" id="A3K905"/>
<dbReference type="SUPFAM" id="SSF53300">
    <property type="entry name" value="vWA-like"/>
    <property type="match status" value="1"/>
</dbReference>
<name>A3K905_SAGS3</name>
<dbReference type="InterPro" id="IPR002035">
    <property type="entry name" value="VWF_A"/>
</dbReference>
<evidence type="ECO:0000313" key="3">
    <source>
        <dbReference type="EMBL" id="EBA06388.1"/>
    </source>
</evidence>
<feature type="signal peptide" evidence="1">
    <location>
        <begin position="1"/>
        <end position="22"/>
    </location>
</feature>
<dbReference type="NCBIfam" id="TIGR01414">
    <property type="entry name" value="autotrans_barl"/>
    <property type="match status" value="1"/>
</dbReference>
<keyword evidence="4" id="KW-1185">Reference proteome</keyword>
<dbReference type="CDD" id="cd00198">
    <property type="entry name" value="vWFA"/>
    <property type="match status" value="1"/>
</dbReference>
<dbReference type="Gene3D" id="3.40.50.410">
    <property type="entry name" value="von Willebrand factor, type A domain"/>
    <property type="match status" value="1"/>
</dbReference>
<keyword evidence="1" id="KW-0732">Signal</keyword>
<dbReference type="RefSeq" id="WP_005862718.1">
    <property type="nucleotide sequence ID" value="NZ_AAYA01000016.1"/>
</dbReference>